<evidence type="ECO:0000313" key="2">
    <source>
        <dbReference type="EMBL" id="GAA0437135.1"/>
    </source>
</evidence>
<keyword evidence="1" id="KW-1133">Transmembrane helix</keyword>
<keyword evidence="1" id="KW-0812">Transmembrane</keyword>
<evidence type="ECO:0000313" key="3">
    <source>
        <dbReference type="Proteomes" id="UP001501459"/>
    </source>
</evidence>
<sequence length="162" mass="18830">MIFLRIFINSLKLPAKQTIFQLNRIGMDYAVLYLFILMLITSMPSLISRMQTAGEPGATMNPLIIIIYFFIFYYLPLTVMVVLLISLMAYIGTKTAKLLQRKITFPILWKITVYTTSLPFILFSVLALFFPLDDSWLALFVPYSLIFLLKIITVYPKRKKRP</sequence>
<dbReference type="EMBL" id="BAAADM010000032">
    <property type="protein sequence ID" value="GAA0437135.1"/>
    <property type="molecule type" value="Genomic_DNA"/>
</dbReference>
<evidence type="ECO:0000256" key="1">
    <source>
        <dbReference type="SAM" id="Phobius"/>
    </source>
</evidence>
<dbReference type="Proteomes" id="UP001501459">
    <property type="component" value="Unassembled WGS sequence"/>
</dbReference>
<proteinExistence type="predicted"/>
<feature type="transmembrane region" description="Helical" evidence="1">
    <location>
        <begin position="136"/>
        <end position="155"/>
    </location>
</feature>
<reference evidence="2 3" key="1">
    <citation type="journal article" date="2019" name="Int. J. Syst. Evol. Microbiol.">
        <title>The Global Catalogue of Microorganisms (GCM) 10K type strain sequencing project: providing services to taxonomists for standard genome sequencing and annotation.</title>
        <authorList>
            <consortium name="The Broad Institute Genomics Platform"/>
            <consortium name="The Broad Institute Genome Sequencing Center for Infectious Disease"/>
            <person name="Wu L."/>
            <person name="Ma J."/>
        </authorList>
    </citation>
    <scope>NUCLEOTIDE SEQUENCE [LARGE SCALE GENOMIC DNA]</scope>
    <source>
        <strain evidence="2 3">JCM 12149</strain>
    </source>
</reference>
<feature type="transmembrane region" description="Helical" evidence="1">
    <location>
        <begin position="67"/>
        <end position="91"/>
    </location>
</feature>
<organism evidence="2 3">
    <name type="scientific">Lentibacillus halophilus</name>
    <dbReference type="NCBI Taxonomy" id="295065"/>
    <lineage>
        <taxon>Bacteria</taxon>
        <taxon>Bacillati</taxon>
        <taxon>Bacillota</taxon>
        <taxon>Bacilli</taxon>
        <taxon>Bacillales</taxon>
        <taxon>Bacillaceae</taxon>
        <taxon>Lentibacillus</taxon>
    </lineage>
</organism>
<comment type="caution">
    <text evidence="2">The sequence shown here is derived from an EMBL/GenBank/DDBJ whole genome shotgun (WGS) entry which is preliminary data.</text>
</comment>
<name>A0ABN0Z7H9_9BACI</name>
<feature type="transmembrane region" description="Helical" evidence="1">
    <location>
        <begin position="29"/>
        <end position="47"/>
    </location>
</feature>
<keyword evidence="1" id="KW-0472">Membrane</keyword>
<accession>A0ABN0Z7H9</accession>
<keyword evidence="3" id="KW-1185">Reference proteome</keyword>
<feature type="transmembrane region" description="Helical" evidence="1">
    <location>
        <begin position="111"/>
        <end position="130"/>
    </location>
</feature>
<protein>
    <recommendedName>
        <fullName evidence="4">DUF1189 domain-containing protein</fullName>
    </recommendedName>
</protein>
<evidence type="ECO:0008006" key="4">
    <source>
        <dbReference type="Google" id="ProtNLM"/>
    </source>
</evidence>
<dbReference type="RefSeq" id="WP_343751828.1">
    <property type="nucleotide sequence ID" value="NZ_BAAADM010000032.1"/>
</dbReference>
<gene>
    <name evidence="2" type="ORF">GCM10008983_12340</name>
</gene>